<comment type="caution">
    <text evidence="1">The sequence shown here is derived from an EMBL/GenBank/DDBJ whole genome shotgun (WGS) entry which is preliminary data.</text>
</comment>
<dbReference type="OrthoDB" id="1446707at2"/>
<proteinExistence type="predicted"/>
<gene>
    <name evidence="1" type="ORF">BTO14_14250</name>
</gene>
<accession>A0A2P6C8D4</accession>
<dbReference type="EMBL" id="MSCK01000002">
    <property type="protein sequence ID" value="PQJ69184.1"/>
    <property type="molecule type" value="Genomic_DNA"/>
</dbReference>
<protein>
    <submittedName>
        <fullName evidence="1">Uncharacterized protein</fullName>
    </submittedName>
</protein>
<name>A0A2P6C8D4_9FLAO</name>
<evidence type="ECO:0000313" key="2">
    <source>
        <dbReference type="Proteomes" id="UP000247345"/>
    </source>
</evidence>
<organism evidence="1 2">
    <name type="scientific">Polaribacter butkevichii</name>
    <dbReference type="NCBI Taxonomy" id="218490"/>
    <lineage>
        <taxon>Bacteria</taxon>
        <taxon>Pseudomonadati</taxon>
        <taxon>Bacteroidota</taxon>
        <taxon>Flavobacteriia</taxon>
        <taxon>Flavobacteriales</taxon>
        <taxon>Flavobacteriaceae</taxon>
    </lineage>
</organism>
<sequence length="128" mass="14926">MMKLIAILLSNLILLQSLNIGLETFSKINVLIEHAQFHQKTYGDSFIDFLTEHYGFDDGTIEKHKEHGNLPFKKDCANHNHLPTVFTLNTQVFELKETLPIQVQQKYYYKESYSFIEKPSVFQPPKHA</sequence>
<keyword evidence="2" id="KW-1185">Reference proteome</keyword>
<evidence type="ECO:0000313" key="1">
    <source>
        <dbReference type="EMBL" id="PQJ69184.1"/>
    </source>
</evidence>
<dbReference type="Proteomes" id="UP000247345">
    <property type="component" value="Unassembled WGS sequence"/>
</dbReference>
<dbReference type="AlphaFoldDB" id="A0A2P6C8D4"/>
<dbReference type="RefSeq" id="WP_105050116.1">
    <property type="nucleotide sequence ID" value="NZ_CP150661.1"/>
</dbReference>
<reference evidence="1 2" key="1">
    <citation type="submission" date="2016-12" db="EMBL/GenBank/DDBJ databases">
        <title>Trade-off between light-utilization and light-protection in marine flavobacteria.</title>
        <authorList>
            <person name="Kumagai Y."/>
            <person name="Yoshizawa S."/>
            <person name="Kogure K."/>
            <person name="Iwasaki W."/>
        </authorList>
    </citation>
    <scope>NUCLEOTIDE SEQUENCE [LARGE SCALE GENOMIC DNA]</scope>
    <source>
        <strain evidence="1 2">KCTC 12100</strain>
    </source>
</reference>